<gene>
    <name evidence="2" type="ORF">HGRIS_008548</name>
</gene>
<dbReference type="Proteomes" id="UP001556367">
    <property type="component" value="Unassembled WGS sequence"/>
</dbReference>
<feature type="domain" description="DUF5648" evidence="1">
    <location>
        <begin position="78"/>
        <end position="152"/>
    </location>
</feature>
<name>A0ABR3J8L5_9AGAR</name>
<protein>
    <recommendedName>
        <fullName evidence="1">DUF5648 domain-containing protein</fullName>
    </recommendedName>
</protein>
<reference evidence="3" key="1">
    <citation type="submission" date="2024-06" db="EMBL/GenBank/DDBJ databases">
        <title>Multi-omics analyses provide insights into the biosynthesis of the anticancer antibiotic pleurotin in Hohenbuehelia grisea.</title>
        <authorList>
            <person name="Weaver J.A."/>
            <person name="Alberti F."/>
        </authorList>
    </citation>
    <scope>NUCLEOTIDE SEQUENCE [LARGE SCALE GENOMIC DNA]</scope>
    <source>
        <strain evidence="3">T-177</strain>
    </source>
</reference>
<dbReference type="Pfam" id="PF18885">
    <property type="entry name" value="DUF5648"/>
    <property type="match status" value="1"/>
</dbReference>
<evidence type="ECO:0000313" key="3">
    <source>
        <dbReference type="Proteomes" id="UP001556367"/>
    </source>
</evidence>
<accession>A0ABR3J8L5</accession>
<comment type="caution">
    <text evidence="2">The sequence shown here is derived from an EMBL/GenBank/DDBJ whole genome shotgun (WGS) entry which is preliminary data.</text>
</comment>
<dbReference type="EMBL" id="JASNQZ010000011">
    <property type="protein sequence ID" value="KAL0951891.1"/>
    <property type="molecule type" value="Genomic_DNA"/>
</dbReference>
<organism evidence="2 3">
    <name type="scientific">Hohenbuehelia grisea</name>
    <dbReference type="NCBI Taxonomy" id="104357"/>
    <lineage>
        <taxon>Eukaryota</taxon>
        <taxon>Fungi</taxon>
        <taxon>Dikarya</taxon>
        <taxon>Basidiomycota</taxon>
        <taxon>Agaricomycotina</taxon>
        <taxon>Agaricomycetes</taxon>
        <taxon>Agaricomycetidae</taxon>
        <taxon>Agaricales</taxon>
        <taxon>Pleurotineae</taxon>
        <taxon>Pleurotaceae</taxon>
        <taxon>Hohenbuehelia</taxon>
    </lineage>
</organism>
<sequence length="169" mass="19349">MRVRIDSWRQGIQPAKALQARELHLEPSYALLLSCDREQADSGNHSLVPPVSAPVYQPFLHHEPRREAELHHYPQVQRPIHKYKDEGIAGYVFPHAQCGTKPLDRLYQHQVPKGNVYPGRVYGGWRVTSDHLYTTNEGEAINAAAKFHYARERALLDMCSKSLVLLLYV</sequence>
<evidence type="ECO:0000313" key="2">
    <source>
        <dbReference type="EMBL" id="KAL0951891.1"/>
    </source>
</evidence>
<proteinExistence type="predicted"/>
<evidence type="ECO:0000259" key="1">
    <source>
        <dbReference type="Pfam" id="PF18885"/>
    </source>
</evidence>
<keyword evidence="3" id="KW-1185">Reference proteome</keyword>
<dbReference type="InterPro" id="IPR043708">
    <property type="entry name" value="DUF5648"/>
</dbReference>